<dbReference type="InterPro" id="IPR028978">
    <property type="entry name" value="Chorismate_lyase_/UTRA_dom_sf"/>
</dbReference>
<dbReference type="PANTHER" id="PTHR44846:SF17">
    <property type="entry name" value="GNTR-FAMILY TRANSCRIPTIONAL REGULATOR"/>
    <property type="match status" value="1"/>
</dbReference>
<dbReference type="GO" id="GO:0045892">
    <property type="term" value="P:negative regulation of DNA-templated transcription"/>
    <property type="evidence" value="ECO:0007669"/>
    <property type="project" value="TreeGrafter"/>
</dbReference>
<dbReference type="Pfam" id="PF00392">
    <property type="entry name" value="GntR"/>
    <property type="match status" value="1"/>
</dbReference>
<dbReference type="InterPro" id="IPR050679">
    <property type="entry name" value="Bact_HTH_transcr_reg"/>
</dbReference>
<evidence type="ECO:0000259" key="4">
    <source>
        <dbReference type="PROSITE" id="PS50949"/>
    </source>
</evidence>
<dbReference type="RefSeq" id="WP_170070156.1">
    <property type="nucleotide sequence ID" value="NZ_PVTI01000008.1"/>
</dbReference>
<reference evidence="5 6" key="1">
    <citation type="submission" date="2018-03" db="EMBL/GenBank/DDBJ databases">
        <title>Genomic Encyclopedia of Archaeal and Bacterial Type Strains, Phase II (KMG-II): from individual species to whole genera.</title>
        <authorList>
            <person name="Goeker M."/>
        </authorList>
    </citation>
    <scope>NUCLEOTIDE SEQUENCE [LARGE SCALE GENOMIC DNA]</scope>
    <source>
        <strain evidence="5 6">ATCC BAA-1496</strain>
    </source>
</reference>
<evidence type="ECO:0000256" key="2">
    <source>
        <dbReference type="ARBA" id="ARBA00023125"/>
    </source>
</evidence>
<dbReference type="GO" id="GO:0003700">
    <property type="term" value="F:DNA-binding transcription factor activity"/>
    <property type="evidence" value="ECO:0007669"/>
    <property type="project" value="InterPro"/>
</dbReference>
<dbReference type="Gene3D" id="3.40.1410.10">
    <property type="entry name" value="Chorismate lyase-like"/>
    <property type="match status" value="1"/>
</dbReference>
<evidence type="ECO:0000313" key="6">
    <source>
        <dbReference type="Proteomes" id="UP000237822"/>
    </source>
</evidence>
<dbReference type="Pfam" id="PF07702">
    <property type="entry name" value="UTRA"/>
    <property type="match status" value="1"/>
</dbReference>
<organism evidence="5 6">
    <name type="scientific">Knoellia remsis</name>
    <dbReference type="NCBI Taxonomy" id="407159"/>
    <lineage>
        <taxon>Bacteria</taxon>
        <taxon>Bacillati</taxon>
        <taxon>Actinomycetota</taxon>
        <taxon>Actinomycetes</taxon>
        <taxon>Micrococcales</taxon>
        <taxon>Intrasporangiaceae</taxon>
        <taxon>Knoellia</taxon>
    </lineage>
</organism>
<keyword evidence="1" id="KW-0805">Transcription regulation</keyword>
<sequence>MSAEPVTTWRDDLRARVLALPPGGRLPAERALAEEWGVARMTVRSAIAALAREGLVRTVHGSGSLRTTPPFSLRVHLGSFAEAVRATGMQPHTRLLGLEDDADPPSEVADHLGAAGLPAVLVRRLRLGDDLPLALEEAWLPRTLVPDLDEDAARGSLYDHLAAADLLPDSGHETVRADLPEQDEADLLGISTSRPVLRLTRRATVRDTPVEFARAVFPADRHELSFDLGPERFRRP</sequence>
<proteinExistence type="predicted"/>
<dbReference type="InterPro" id="IPR011663">
    <property type="entry name" value="UTRA"/>
</dbReference>
<gene>
    <name evidence="5" type="ORF">BCF74_10837</name>
</gene>
<keyword evidence="2" id="KW-0238">DNA-binding</keyword>
<dbReference type="CDD" id="cd07377">
    <property type="entry name" value="WHTH_GntR"/>
    <property type="match status" value="1"/>
</dbReference>
<evidence type="ECO:0000256" key="3">
    <source>
        <dbReference type="ARBA" id="ARBA00023163"/>
    </source>
</evidence>
<evidence type="ECO:0000256" key="1">
    <source>
        <dbReference type="ARBA" id="ARBA00023015"/>
    </source>
</evidence>
<dbReference type="PRINTS" id="PR00035">
    <property type="entry name" value="HTHGNTR"/>
</dbReference>
<feature type="domain" description="HTH gntR-type" evidence="4">
    <location>
        <begin position="1"/>
        <end position="69"/>
    </location>
</feature>
<name>A0A2T0UQ83_9MICO</name>
<evidence type="ECO:0000313" key="5">
    <source>
        <dbReference type="EMBL" id="PRY60092.1"/>
    </source>
</evidence>
<dbReference type="Gene3D" id="1.10.10.10">
    <property type="entry name" value="Winged helix-like DNA-binding domain superfamily/Winged helix DNA-binding domain"/>
    <property type="match status" value="1"/>
</dbReference>
<protein>
    <submittedName>
        <fullName evidence="5">GntR family transcriptional regulator</fullName>
    </submittedName>
</protein>
<accession>A0A2T0UQ83</accession>
<dbReference type="EMBL" id="PVTI01000008">
    <property type="protein sequence ID" value="PRY60092.1"/>
    <property type="molecule type" value="Genomic_DNA"/>
</dbReference>
<dbReference type="InterPro" id="IPR000524">
    <property type="entry name" value="Tscrpt_reg_HTH_GntR"/>
</dbReference>
<keyword evidence="3" id="KW-0804">Transcription</keyword>
<dbReference type="Proteomes" id="UP000237822">
    <property type="component" value="Unassembled WGS sequence"/>
</dbReference>
<keyword evidence="6" id="KW-1185">Reference proteome</keyword>
<dbReference type="SUPFAM" id="SSF64288">
    <property type="entry name" value="Chorismate lyase-like"/>
    <property type="match status" value="1"/>
</dbReference>
<dbReference type="SMART" id="SM00345">
    <property type="entry name" value="HTH_GNTR"/>
    <property type="match status" value="1"/>
</dbReference>
<comment type="caution">
    <text evidence="5">The sequence shown here is derived from an EMBL/GenBank/DDBJ whole genome shotgun (WGS) entry which is preliminary data.</text>
</comment>
<dbReference type="SUPFAM" id="SSF46785">
    <property type="entry name" value="Winged helix' DNA-binding domain"/>
    <property type="match status" value="1"/>
</dbReference>
<dbReference type="InterPro" id="IPR036388">
    <property type="entry name" value="WH-like_DNA-bd_sf"/>
</dbReference>
<dbReference type="SMART" id="SM00866">
    <property type="entry name" value="UTRA"/>
    <property type="match status" value="1"/>
</dbReference>
<dbReference type="PANTHER" id="PTHR44846">
    <property type="entry name" value="MANNOSYL-D-GLYCERATE TRANSPORT/METABOLISM SYSTEM REPRESSOR MNGR-RELATED"/>
    <property type="match status" value="1"/>
</dbReference>
<dbReference type="InterPro" id="IPR036390">
    <property type="entry name" value="WH_DNA-bd_sf"/>
</dbReference>
<dbReference type="PROSITE" id="PS50949">
    <property type="entry name" value="HTH_GNTR"/>
    <property type="match status" value="1"/>
</dbReference>
<dbReference type="AlphaFoldDB" id="A0A2T0UQ83"/>
<dbReference type="GO" id="GO:0003677">
    <property type="term" value="F:DNA binding"/>
    <property type="evidence" value="ECO:0007669"/>
    <property type="project" value="UniProtKB-KW"/>
</dbReference>